<dbReference type="SUPFAM" id="SSF52096">
    <property type="entry name" value="ClpP/crotonase"/>
    <property type="match status" value="1"/>
</dbReference>
<protein>
    <submittedName>
        <fullName evidence="2">S41 family peptidase</fullName>
    </submittedName>
</protein>
<dbReference type="Pfam" id="PF03572">
    <property type="entry name" value="Peptidase_S41"/>
    <property type="match status" value="1"/>
</dbReference>
<accession>A0ABW3D151</accession>
<organism evidence="2 3">
    <name type="scientific">Sungkyunkwania multivorans</name>
    <dbReference type="NCBI Taxonomy" id="1173618"/>
    <lineage>
        <taxon>Bacteria</taxon>
        <taxon>Pseudomonadati</taxon>
        <taxon>Bacteroidota</taxon>
        <taxon>Flavobacteriia</taxon>
        <taxon>Flavobacteriales</taxon>
        <taxon>Flavobacteriaceae</taxon>
        <taxon>Sungkyunkwania</taxon>
    </lineage>
</organism>
<dbReference type="RefSeq" id="WP_386408269.1">
    <property type="nucleotide sequence ID" value="NZ_JBHTJH010000010.1"/>
</dbReference>
<sequence>MKKDLQVFKDIRFKANSGLHKYRSVKEIDSIYKWAEEEIKNLSTYGEFYNLICTLTDFEGSVHNETFLISKISASMKMEESGYFPYPIKLIEGKVIVNFETGKIPLGAEILAINDRAITTIIPELFKYYTTDGKNISGKSIGINSHFSKYYRLNYGLEDTFQVTYRQKESNELKHTQLKSVSYASYYRNFAKRYSIAFDKYTYQDCPENEIYHYKSIDNSTGKLTINSFSMGNEKTVTHKRYVRFLDSVFMKLKEDRIENLILDIRNNTGGTDPNDLVTYSYLAARNFVENKEAWISFNKIPELRHIKSNIPAFLRPFGVGKYNKMLRRSFPLEKNGKFYQDSSSADHMIRKPSENAFRGTIYLLISPSVASAGSLFAAMVAGNKNSIVIGEETAGGYYGHNGHTPLSYVLPRSKIVTQFSIVNLEQDVPSKKNQIYGRGIIPDYEVMQKFEDFLSHTDTQMNFTLDLIETVKPKQ</sequence>
<evidence type="ECO:0000313" key="2">
    <source>
        <dbReference type="EMBL" id="MFD0862800.1"/>
    </source>
</evidence>
<evidence type="ECO:0000313" key="3">
    <source>
        <dbReference type="Proteomes" id="UP001596978"/>
    </source>
</evidence>
<keyword evidence="3" id="KW-1185">Reference proteome</keyword>
<dbReference type="InterPro" id="IPR029045">
    <property type="entry name" value="ClpP/crotonase-like_dom_sf"/>
</dbReference>
<dbReference type="EMBL" id="JBHTJH010000010">
    <property type="protein sequence ID" value="MFD0862800.1"/>
    <property type="molecule type" value="Genomic_DNA"/>
</dbReference>
<name>A0ABW3D151_9FLAO</name>
<comment type="caution">
    <text evidence="2">The sequence shown here is derived from an EMBL/GenBank/DDBJ whole genome shotgun (WGS) entry which is preliminary data.</text>
</comment>
<dbReference type="PANTHER" id="PTHR32060:SF30">
    <property type="entry name" value="CARBOXY-TERMINAL PROCESSING PROTEASE CTPA"/>
    <property type="match status" value="1"/>
</dbReference>
<dbReference type="Gene3D" id="3.90.226.10">
    <property type="entry name" value="2-enoyl-CoA Hydratase, Chain A, domain 1"/>
    <property type="match status" value="1"/>
</dbReference>
<reference evidence="3" key="1">
    <citation type="journal article" date="2019" name="Int. J. Syst. Evol. Microbiol.">
        <title>The Global Catalogue of Microorganisms (GCM) 10K type strain sequencing project: providing services to taxonomists for standard genome sequencing and annotation.</title>
        <authorList>
            <consortium name="The Broad Institute Genomics Platform"/>
            <consortium name="The Broad Institute Genome Sequencing Center for Infectious Disease"/>
            <person name="Wu L."/>
            <person name="Ma J."/>
        </authorList>
    </citation>
    <scope>NUCLEOTIDE SEQUENCE [LARGE SCALE GENOMIC DNA]</scope>
    <source>
        <strain evidence="3">CCUG 62952</strain>
    </source>
</reference>
<dbReference type="PANTHER" id="PTHR32060">
    <property type="entry name" value="TAIL-SPECIFIC PROTEASE"/>
    <property type="match status" value="1"/>
</dbReference>
<feature type="domain" description="Tail specific protease" evidence="1">
    <location>
        <begin position="221"/>
        <end position="447"/>
    </location>
</feature>
<dbReference type="Proteomes" id="UP001596978">
    <property type="component" value="Unassembled WGS sequence"/>
</dbReference>
<dbReference type="InterPro" id="IPR005151">
    <property type="entry name" value="Tail-specific_protease"/>
</dbReference>
<evidence type="ECO:0000259" key="1">
    <source>
        <dbReference type="Pfam" id="PF03572"/>
    </source>
</evidence>
<proteinExistence type="predicted"/>
<gene>
    <name evidence="2" type="ORF">ACFQ1M_11345</name>
</gene>